<organism evidence="1 3">
    <name type="scientific">Paludibacter jiangxiensis</name>
    <dbReference type="NCBI Taxonomy" id="681398"/>
    <lineage>
        <taxon>Bacteria</taxon>
        <taxon>Pseudomonadati</taxon>
        <taxon>Bacteroidota</taxon>
        <taxon>Bacteroidia</taxon>
        <taxon>Bacteroidales</taxon>
        <taxon>Paludibacteraceae</taxon>
        <taxon>Paludibacter</taxon>
    </lineage>
</organism>
<dbReference type="Proteomes" id="UP000076586">
    <property type="component" value="Unassembled WGS sequence"/>
</dbReference>
<reference evidence="3" key="1">
    <citation type="submission" date="2016-04" db="EMBL/GenBank/DDBJ databases">
        <title>Draft genome sequence of Paludibacter jiangxiensis strain NM7.</title>
        <authorList>
            <person name="Qiu Y."/>
            <person name="Matsuura N."/>
            <person name="Ohashi A."/>
            <person name="Tourlousse M.D."/>
            <person name="Sekiguchi Y."/>
        </authorList>
    </citation>
    <scope>NUCLEOTIDE SEQUENCE [LARGE SCALE GENOMIC DNA]</scope>
    <source>
        <strain evidence="3">NM7</strain>
    </source>
</reference>
<dbReference type="OrthoDB" id="1320396at2"/>
<sequence>MLHTLTSKLSLILTTGLLLLCGTLKGQQEPMYSQYMFNMIHINPAYTGNRAVDNITALYRAQWIGITGAPRTGSITWDRRIEGSNEGIGLQVYNDQMGIEKTTGVQAFYSHRIPFNDAFLSLGVSGGLLNYRANLSETNPLDQTDPLLQNDVSGWLPTAGFGMLFATEKWYVGLSVPALLHTKIEAENQLNQKSFGANNHYFLTGGYLFTLSPVIKLKPSVLIKAVKGATVQYDFNLNGWFHDILGVGVSYRTGDAFVGMVEFQVLPQLRIGYSYDYTISDLKSYNKGTHEIMLRLELGGASKEVQSPRYY</sequence>
<dbReference type="NCBIfam" id="TIGR03519">
    <property type="entry name" value="T9SS_PorP_fam"/>
    <property type="match status" value="1"/>
</dbReference>
<evidence type="ECO:0000313" key="3">
    <source>
        <dbReference type="Proteomes" id="UP000076586"/>
    </source>
</evidence>
<reference evidence="1" key="3">
    <citation type="journal article" date="2017" name="Genome Announc.">
        <title>Draft Genome Sequence of Paludibacter jiangxiensis NM7T, a Propionate-Producing Fermentative Bacterium.</title>
        <authorList>
            <person name="Qiu Y.-L."/>
            <person name="Tourlousse D.M."/>
            <person name="Matsuura N."/>
            <person name="Ohashi A."/>
            <person name="Sekiguchi Y."/>
        </authorList>
    </citation>
    <scope>NUCLEOTIDE SEQUENCE</scope>
    <source>
        <strain evidence="1">NM7</strain>
    </source>
</reference>
<evidence type="ECO:0000313" key="1">
    <source>
        <dbReference type="EMBL" id="GAT63465.1"/>
    </source>
</evidence>
<evidence type="ECO:0000313" key="2">
    <source>
        <dbReference type="EMBL" id="GAT64369.1"/>
    </source>
</evidence>
<dbReference type="InterPro" id="IPR019861">
    <property type="entry name" value="PorP/SprF_Bacteroidetes"/>
</dbReference>
<comment type="caution">
    <text evidence="1">The sequence shown here is derived from an EMBL/GenBank/DDBJ whole genome shotgun (WGS) entry which is preliminary data.</text>
</comment>
<dbReference type="STRING" id="681398.PJIAN_42"/>
<dbReference type="EMBL" id="BDCR01000004">
    <property type="protein sequence ID" value="GAT63465.1"/>
    <property type="molecule type" value="Genomic_DNA"/>
</dbReference>
<reference evidence="3" key="4">
    <citation type="journal article" date="2017" name="Genome Announc.">
        <title>Draft genome sequence of Paludibacter jiangxiensis NM7(T), a propionate-producing fermentative bacterium.</title>
        <authorList>
            <person name="Qiu Y.-L."/>
            <person name="Tourlousse D.M."/>
            <person name="Matsuura N."/>
            <person name="Ohashi A."/>
            <person name="Sekiguchi Y."/>
        </authorList>
    </citation>
    <scope>NUCLEOTIDE SEQUENCE [LARGE SCALE GENOMIC DNA]</scope>
    <source>
        <strain evidence="3">NM7</strain>
    </source>
</reference>
<name>A0A161LF09_9BACT</name>
<dbReference type="Pfam" id="PF11751">
    <property type="entry name" value="PorP_SprF"/>
    <property type="match status" value="1"/>
</dbReference>
<dbReference type="AlphaFoldDB" id="A0A161LF09"/>
<accession>A0A161LF09</accession>
<keyword evidence="3" id="KW-1185">Reference proteome</keyword>
<reference evidence="1" key="2">
    <citation type="submission" date="2016-04" db="EMBL/GenBank/DDBJ databases">
        <authorList>
            <person name="Qiu Y."/>
            <person name="Sekiguchi Y."/>
        </authorList>
    </citation>
    <scope>NUCLEOTIDE SEQUENCE</scope>
    <source>
        <strain evidence="1">NM7</strain>
    </source>
</reference>
<dbReference type="EMBL" id="BDCR01000004">
    <property type="protein sequence ID" value="GAT64369.1"/>
    <property type="molecule type" value="Genomic_DNA"/>
</dbReference>
<protein>
    <submittedName>
        <fullName evidence="1">Type IX secretion system membrane protein, PorP/SprF family</fullName>
    </submittedName>
</protein>
<dbReference type="RefSeq" id="WP_068704726.1">
    <property type="nucleotide sequence ID" value="NZ_BDCR01000004.1"/>
</dbReference>
<proteinExistence type="predicted"/>
<gene>
    <name evidence="1" type="ORF">PJIAN_42</name>
    <name evidence="2" type="ORF">PJIAN_4920</name>
</gene>